<evidence type="ECO:0000313" key="1">
    <source>
        <dbReference type="EMBL" id="BDX07226.1"/>
    </source>
</evidence>
<keyword evidence="2" id="KW-1185">Reference proteome</keyword>
<dbReference type="EMBL" id="AP027272">
    <property type="protein sequence ID" value="BDX07226.1"/>
    <property type="molecule type" value="Genomic_DNA"/>
</dbReference>
<sequence>MKSRIVPNAAFCVLTLQSTVNTNLFYITKPEQQNANKKQEPAPENLTLADGYGAGAYDVIGAGENGRH</sequence>
<evidence type="ECO:0000313" key="2">
    <source>
        <dbReference type="Proteomes" id="UP001333710"/>
    </source>
</evidence>
<proteinExistence type="predicted"/>
<reference evidence="1" key="1">
    <citation type="submission" date="2023-01" db="EMBL/GenBank/DDBJ databases">
        <title>Complete genome sequence of Planctobacterium marinum strain Dej080120_11.</title>
        <authorList>
            <person name="Ueki S."/>
            <person name="Maruyama F."/>
        </authorList>
    </citation>
    <scope>NUCLEOTIDE SEQUENCE</scope>
    <source>
        <strain evidence="1">Dej080120_11</strain>
    </source>
</reference>
<gene>
    <name evidence="1" type="ORF">MACH26_27470</name>
</gene>
<accession>A0AA48HLY1</accession>
<name>A0AA48HLY1_9ALTE</name>
<dbReference type="KEGG" id="pmaw:MACH26_27470"/>
<protein>
    <submittedName>
        <fullName evidence="1">Uncharacterized protein</fullName>
    </submittedName>
</protein>
<organism evidence="1 2">
    <name type="scientific">Planctobacterium marinum</name>
    <dbReference type="NCBI Taxonomy" id="1631968"/>
    <lineage>
        <taxon>Bacteria</taxon>
        <taxon>Pseudomonadati</taxon>
        <taxon>Pseudomonadota</taxon>
        <taxon>Gammaproteobacteria</taxon>
        <taxon>Alteromonadales</taxon>
        <taxon>Alteromonadaceae</taxon>
        <taxon>Planctobacterium</taxon>
    </lineage>
</organism>
<dbReference type="AlphaFoldDB" id="A0AA48HLY1"/>
<dbReference type="Proteomes" id="UP001333710">
    <property type="component" value="Chromosome"/>
</dbReference>